<protein>
    <submittedName>
        <fullName evidence="2">Uncharacterized protein</fullName>
    </submittedName>
</protein>
<organism evidence="2 3">
    <name type="scientific">Streptomyces griseoviridis</name>
    <dbReference type="NCBI Taxonomy" id="45398"/>
    <lineage>
        <taxon>Bacteria</taxon>
        <taxon>Bacillati</taxon>
        <taxon>Actinomycetota</taxon>
        <taxon>Actinomycetes</taxon>
        <taxon>Kitasatosporales</taxon>
        <taxon>Streptomycetaceae</taxon>
        <taxon>Streptomyces</taxon>
    </lineage>
</organism>
<keyword evidence="3" id="KW-1185">Reference proteome</keyword>
<evidence type="ECO:0000256" key="1">
    <source>
        <dbReference type="SAM" id="MobiDB-lite"/>
    </source>
</evidence>
<reference evidence="2 3" key="1">
    <citation type="submission" date="2023-07" db="EMBL/GenBank/DDBJ databases">
        <title>Sequencing the genomes of 1000 actinobacteria strains.</title>
        <authorList>
            <person name="Klenk H.-P."/>
        </authorList>
    </citation>
    <scope>NUCLEOTIDE SEQUENCE [LARGE SCALE GENOMIC DNA]</scope>
    <source>
        <strain evidence="2 3">DSM 40229</strain>
    </source>
</reference>
<proteinExistence type="predicted"/>
<dbReference type="RefSeq" id="WP_189414327.1">
    <property type="nucleotide sequence ID" value="NZ_BMSM01000002.1"/>
</dbReference>
<dbReference type="EMBL" id="JAURUD010000001">
    <property type="protein sequence ID" value="MDP9686137.1"/>
    <property type="molecule type" value="Genomic_DNA"/>
</dbReference>
<dbReference type="GeneID" id="91555622"/>
<accession>A0ABT9LRG5</accession>
<evidence type="ECO:0000313" key="2">
    <source>
        <dbReference type="EMBL" id="MDP9686137.1"/>
    </source>
</evidence>
<sequence>MTVDGRPLRAATGTGTTRVPGLRVTAPWDDDIVPAEPEPRHFRGRRCLVARTGDCARKAGSSR</sequence>
<dbReference type="Proteomes" id="UP001231675">
    <property type="component" value="Unassembled WGS sequence"/>
</dbReference>
<feature type="region of interest" description="Disordered" evidence="1">
    <location>
        <begin position="1"/>
        <end position="22"/>
    </location>
</feature>
<name>A0ABT9LRG5_STRGD</name>
<evidence type="ECO:0000313" key="3">
    <source>
        <dbReference type="Proteomes" id="UP001231675"/>
    </source>
</evidence>
<gene>
    <name evidence="2" type="ORF">J2S47_006639</name>
</gene>
<comment type="caution">
    <text evidence="2">The sequence shown here is derived from an EMBL/GenBank/DDBJ whole genome shotgun (WGS) entry which is preliminary data.</text>
</comment>